<feature type="transmembrane region" description="Helical" evidence="1">
    <location>
        <begin position="6"/>
        <end position="25"/>
    </location>
</feature>
<keyword evidence="1" id="KW-1133">Transmembrane helix</keyword>
<dbReference type="RefSeq" id="WP_319837524.1">
    <property type="nucleotide sequence ID" value="NZ_CP137624.1"/>
</dbReference>
<dbReference type="EMBL" id="CP137624">
    <property type="protein sequence ID" value="WPK12850.1"/>
    <property type="molecule type" value="Genomic_DNA"/>
</dbReference>
<reference evidence="2 3" key="1">
    <citation type="submission" date="2023-09" db="EMBL/GenBank/DDBJ databases">
        <authorList>
            <person name="Page C.A."/>
            <person name="Perez-Diaz I.M."/>
        </authorList>
    </citation>
    <scope>NUCLEOTIDE SEQUENCE [LARGE SCALE GENOMIC DNA]</scope>
    <source>
        <strain evidence="2 3">Ll15</strain>
    </source>
</reference>
<feature type="transmembrane region" description="Helical" evidence="1">
    <location>
        <begin position="32"/>
        <end position="51"/>
    </location>
</feature>
<dbReference type="Proteomes" id="UP001322664">
    <property type="component" value="Chromosome"/>
</dbReference>
<proteinExistence type="predicted"/>
<keyword evidence="1" id="KW-0472">Membrane</keyword>
<feature type="transmembrane region" description="Helical" evidence="1">
    <location>
        <begin position="66"/>
        <end position="83"/>
    </location>
</feature>
<feature type="transmembrane region" description="Helical" evidence="1">
    <location>
        <begin position="160"/>
        <end position="176"/>
    </location>
</feature>
<evidence type="ECO:0000313" key="3">
    <source>
        <dbReference type="Proteomes" id="UP001322664"/>
    </source>
</evidence>
<keyword evidence="3" id="KW-1185">Reference proteome</keyword>
<evidence type="ECO:0000256" key="1">
    <source>
        <dbReference type="SAM" id="Phobius"/>
    </source>
</evidence>
<sequence>MTYLQLFGISIPTLWIALLITALLLSIQLDDWFSNAIFIYIIVWKLSYIFHWESMWGLLYFNGGKLGHWLGLISVMLYIALFAQKKYPSLKAQASITALLFIYIFEVISNLLHIDSLFAAIQGAICCLILLLRKRLNWQWILLFFAMELLTLSLQHTLTLTKLFTFSMLIFITLIIKEKKNG</sequence>
<accession>A0ABZ0RZF8</accession>
<evidence type="ECO:0000313" key="2">
    <source>
        <dbReference type="EMBL" id="WPK12850.1"/>
    </source>
</evidence>
<keyword evidence="1" id="KW-0812">Transmembrane</keyword>
<organism evidence="2 3">
    <name type="scientific">Lysinibacillus louembei</name>
    <dbReference type="NCBI Taxonomy" id="1470088"/>
    <lineage>
        <taxon>Bacteria</taxon>
        <taxon>Bacillati</taxon>
        <taxon>Bacillota</taxon>
        <taxon>Bacilli</taxon>
        <taxon>Bacillales</taxon>
        <taxon>Bacillaceae</taxon>
        <taxon>Lysinibacillus</taxon>
    </lineage>
</organism>
<feature type="transmembrane region" description="Helical" evidence="1">
    <location>
        <begin position="90"/>
        <end position="108"/>
    </location>
</feature>
<evidence type="ECO:0008006" key="4">
    <source>
        <dbReference type="Google" id="ProtNLM"/>
    </source>
</evidence>
<name>A0ABZ0RZF8_9BACI</name>
<gene>
    <name evidence="2" type="ORF">R6U77_03855</name>
</gene>
<protein>
    <recommendedName>
        <fullName evidence="4">Peptidase S54 rhomboid domain-containing protein</fullName>
    </recommendedName>
</protein>